<organism evidence="2 3">
    <name type="scientific">Eragrostis curvula</name>
    <name type="common">weeping love grass</name>
    <dbReference type="NCBI Taxonomy" id="38414"/>
    <lineage>
        <taxon>Eukaryota</taxon>
        <taxon>Viridiplantae</taxon>
        <taxon>Streptophyta</taxon>
        <taxon>Embryophyta</taxon>
        <taxon>Tracheophyta</taxon>
        <taxon>Spermatophyta</taxon>
        <taxon>Magnoliopsida</taxon>
        <taxon>Liliopsida</taxon>
        <taxon>Poales</taxon>
        <taxon>Poaceae</taxon>
        <taxon>PACMAD clade</taxon>
        <taxon>Chloridoideae</taxon>
        <taxon>Eragrostideae</taxon>
        <taxon>Eragrostidinae</taxon>
        <taxon>Eragrostis</taxon>
    </lineage>
</organism>
<feature type="compositionally biased region" description="Basic residues" evidence="1">
    <location>
        <begin position="68"/>
        <end position="79"/>
    </location>
</feature>
<name>A0A5J9UXV0_9POAL</name>
<evidence type="ECO:0000256" key="1">
    <source>
        <dbReference type="SAM" id="MobiDB-lite"/>
    </source>
</evidence>
<dbReference type="EMBL" id="RWGY01000011">
    <property type="protein sequence ID" value="TVU27870.1"/>
    <property type="molecule type" value="Genomic_DNA"/>
</dbReference>
<feature type="region of interest" description="Disordered" evidence="1">
    <location>
        <begin position="1"/>
        <end position="88"/>
    </location>
</feature>
<keyword evidence="3" id="KW-1185">Reference proteome</keyword>
<proteinExistence type="predicted"/>
<accession>A0A5J9UXV0</accession>
<sequence length="88" mass="9742">MHSAYFERPAEATGPGSKQLNQKCANCGAPRALTKDHQCNKTKEKIKADKSAKETAKLQKQHEATNSKMKRQKNHKKRNSSSSTGSSK</sequence>
<comment type="caution">
    <text evidence="2">The sequence shown here is derived from an EMBL/GenBank/DDBJ whole genome shotgun (WGS) entry which is preliminary data.</text>
</comment>
<reference evidence="2 3" key="1">
    <citation type="journal article" date="2019" name="Sci. Rep.">
        <title>A high-quality genome of Eragrostis curvula grass provides insights into Poaceae evolution and supports new strategies to enhance forage quality.</title>
        <authorList>
            <person name="Carballo J."/>
            <person name="Santos B.A.C.M."/>
            <person name="Zappacosta D."/>
            <person name="Garbus I."/>
            <person name="Selva J.P."/>
            <person name="Gallo C.A."/>
            <person name="Diaz A."/>
            <person name="Albertini E."/>
            <person name="Caccamo M."/>
            <person name="Echenique V."/>
        </authorList>
    </citation>
    <scope>NUCLEOTIDE SEQUENCE [LARGE SCALE GENOMIC DNA]</scope>
    <source>
        <strain evidence="3">cv. Victoria</strain>
        <tissue evidence="2">Leaf</tissue>
    </source>
</reference>
<feature type="compositionally biased region" description="Basic and acidic residues" evidence="1">
    <location>
        <begin position="33"/>
        <end position="65"/>
    </location>
</feature>
<feature type="non-terminal residue" evidence="2">
    <location>
        <position position="88"/>
    </location>
</feature>
<dbReference type="Gramene" id="TVU27870">
    <property type="protein sequence ID" value="TVU27870"/>
    <property type="gene ID" value="EJB05_19371"/>
</dbReference>
<dbReference type="Proteomes" id="UP000324897">
    <property type="component" value="Chromosome 1"/>
</dbReference>
<dbReference type="AlphaFoldDB" id="A0A5J9UXV0"/>
<evidence type="ECO:0000313" key="2">
    <source>
        <dbReference type="EMBL" id="TVU27870.1"/>
    </source>
</evidence>
<gene>
    <name evidence="2" type="ORF">EJB05_19371</name>
</gene>
<protein>
    <submittedName>
        <fullName evidence="2">Uncharacterized protein</fullName>
    </submittedName>
</protein>
<evidence type="ECO:0000313" key="3">
    <source>
        <dbReference type="Proteomes" id="UP000324897"/>
    </source>
</evidence>